<name>A0AAW2GV53_9HYME</name>
<evidence type="ECO:0000313" key="2">
    <source>
        <dbReference type="Proteomes" id="UP001430953"/>
    </source>
</evidence>
<sequence>MGITIRYFRILVKRILGELLYSKSDLSLLVGNRIFKACRCGEYLVELINESVDNATELDLQGSQQILIVSNYSNGLFEILATLIFSVHDSSVYAYVVSAEQSQ</sequence>
<evidence type="ECO:0000313" key="1">
    <source>
        <dbReference type="EMBL" id="KAL0131052.1"/>
    </source>
</evidence>
<accession>A0AAW2GV53</accession>
<keyword evidence="2" id="KW-1185">Reference proteome</keyword>
<dbReference type="EMBL" id="JADYXP020000002">
    <property type="protein sequence ID" value="KAL0131052.1"/>
    <property type="molecule type" value="Genomic_DNA"/>
</dbReference>
<organism evidence="1 2">
    <name type="scientific">Cardiocondyla obscurior</name>
    <dbReference type="NCBI Taxonomy" id="286306"/>
    <lineage>
        <taxon>Eukaryota</taxon>
        <taxon>Metazoa</taxon>
        <taxon>Ecdysozoa</taxon>
        <taxon>Arthropoda</taxon>
        <taxon>Hexapoda</taxon>
        <taxon>Insecta</taxon>
        <taxon>Pterygota</taxon>
        <taxon>Neoptera</taxon>
        <taxon>Endopterygota</taxon>
        <taxon>Hymenoptera</taxon>
        <taxon>Apocrita</taxon>
        <taxon>Aculeata</taxon>
        <taxon>Formicoidea</taxon>
        <taxon>Formicidae</taxon>
        <taxon>Myrmicinae</taxon>
        <taxon>Cardiocondyla</taxon>
    </lineage>
</organism>
<comment type="caution">
    <text evidence="1">The sequence shown here is derived from an EMBL/GenBank/DDBJ whole genome shotgun (WGS) entry which is preliminary data.</text>
</comment>
<dbReference type="AlphaFoldDB" id="A0AAW2GV53"/>
<dbReference type="Proteomes" id="UP001430953">
    <property type="component" value="Unassembled WGS sequence"/>
</dbReference>
<reference evidence="1 2" key="1">
    <citation type="submission" date="2023-03" db="EMBL/GenBank/DDBJ databases">
        <title>High recombination rates correlate with genetic variation in Cardiocondyla obscurior ants.</title>
        <authorList>
            <person name="Errbii M."/>
        </authorList>
    </citation>
    <scope>NUCLEOTIDE SEQUENCE [LARGE SCALE GENOMIC DNA]</scope>
    <source>
        <strain evidence="1">Alpha-2009</strain>
        <tissue evidence="1">Whole body</tissue>
    </source>
</reference>
<protein>
    <submittedName>
        <fullName evidence="1">Uncharacterized protein</fullName>
    </submittedName>
</protein>
<proteinExistence type="predicted"/>
<gene>
    <name evidence="1" type="ORF">PUN28_002562</name>
</gene>